<dbReference type="RefSeq" id="WP_136911974.1">
    <property type="nucleotide sequence ID" value="NZ_SUMD01000016.1"/>
</dbReference>
<dbReference type="Pfam" id="PF12697">
    <property type="entry name" value="Abhydrolase_6"/>
    <property type="match status" value="1"/>
</dbReference>
<name>A0ABY2REB0_9NOCA</name>
<gene>
    <name evidence="2" type="ORF">FCG67_23380</name>
</gene>
<feature type="domain" description="AB hydrolase-1" evidence="1">
    <location>
        <begin position="29"/>
        <end position="267"/>
    </location>
</feature>
<dbReference type="InterPro" id="IPR029058">
    <property type="entry name" value="AB_hydrolase_fold"/>
</dbReference>
<evidence type="ECO:0000259" key="1">
    <source>
        <dbReference type="Pfam" id="PF12697"/>
    </source>
</evidence>
<accession>A0ABY2REB0</accession>
<proteinExistence type="predicted"/>
<protein>
    <submittedName>
        <fullName evidence="2">Alpha/beta hydrolase</fullName>
    </submittedName>
</protein>
<dbReference type="Proteomes" id="UP000305109">
    <property type="component" value="Unassembled WGS sequence"/>
</dbReference>
<dbReference type="InterPro" id="IPR050228">
    <property type="entry name" value="Carboxylesterase_BioH"/>
</dbReference>
<dbReference type="PANTHER" id="PTHR43194:SF5">
    <property type="entry name" value="PIMELOYL-[ACYL-CARRIER PROTEIN] METHYL ESTER ESTERASE"/>
    <property type="match status" value="1"/>
</dbReference>
<organism evidence="2 3">
    <name type="scientific">Rhodococcus oryzae</name>
    <dbReference type="NCBI Taxonomy" id="2571143"/>
    <lineage>
        <taxon>Bacteria</taxon>
        <taxon>Bacillati</taxon>
        <taxon>Actinomycetota</taxon>
        <taxon>Actinomycetes</taxon>
        <taxon>Mycobacteriales</taxon>
        <taxon>Nocardiaceae</taxon>
        <taxon>Rhodococcus</taxon>
    </lineage>
</organism>
<sequence>MTTAEWKTALIPTDLGNLAVHIVGEGRPVVAWHSMFVDSSSWSRLAPHLPGRRFFLIDAPSCGASEALAEPVDISACARAAAQVITALATELGGQPIDWLGNAWGGHVGMELAAIRPDMIHSLVAISAPTFPIGLAVRLKIRLLLPLYRAFGPRGPVRSAIMSTILTDATRKDDLEAVALIDECLAKSGSGATITAIRSAILNRTDLLWAARALRCPTLFVTTDDRGEWTPEQARAVVAQMSYATEVTITDARVIPALEQPVQVAAALRHFWARQL</sequence>
<dbReference type="InterPro" id="IPR000073">
    <property type="entry name" value="AB_hydrolase_1"/>
</dbReference>
<keyword evidence="3" id="KW-1185">Reference proteome</keyword>
<reference evidence="2 3" key="1">
    <citation type="submission" date="2019-04" db="EMBL/GenBank/DDBJ databases">
        <title>Rhodococcus oryzae sp. nov., a novel actinomycete isolated from rhizosphere soil of rice (Oryza sativa L.).</title>
        <authorList>
            <person name="Li C."/>
        </authorList>
    </citation>
    <scope>NUCLEOTIDE SEQUENCE [LARGE SCALE GENOMIC DNA]</scope>
    <source>
        <strain evidence="2 3">NEAU-CX67</strain>
    </source>
</reference>
<dbReference type="Gene3D" id="3.40.50.1820">
    <property type="entry name" value="alpha/beta hydrolase"/>
    <property type="match status" value="1"/>
</dbReference>
<dbReference type="PANTHER" id="PTHR43194">
    <property type="entry name" value="HYDROLASE ALPHA/BETA FOLD FAMILY"/>
    <property type="match status" value="1"/>
</dbReference>
<keyword evidence="2" id="KW-0378">Hydrolase</keyword>
<evidence type="ECO:0000313" key="3">
    <source>
        <dbReference type="Proteomes" id="UP000305109"/>
    </source>
</evidence>
<dbReference type="EMBL" id="SUMD01000016">
    <property type="protein sequence ID" value="TJZ73689.1"/>
    <property type="molecule type" value="Genomic_DNA"/>
</dbReference>
<dbReference type="SUPFAM" id="SSF53474">
    <property type="entry name" value="alpha/beta-Hydrolases"/>
    <property type="match status" value="1"/>
</dbReference>
<dbReference type="GO" id="GO:0016787">
    <property type="term" value="F:hydrolase activity"/>
    <property type="evidence" value="ECO:0007669"/>
    <property type="project" value="UniProtKB-KW"/>
</dbReference>
<evidence type="ECO:0000313" key="2">
    <source>
        <dbReference type="EMBL" id="TJZ73689.1"/>
    </source>
</evidence>
<comment type="caution">
    <text evidence="2">The sequence shown here is derived from an EMBL/GenBank/DDBJ whole genome shotgun (WGS) entry which is preliminary data.</text>
</comment>